<keyword evidence="2" id="KW-1185">Reference proteome</keyword>
<evidence type="ECO:0000313" key="1">
    <source>
        <dbReference type="EMBL" id="GIH41912.1"/>
    </source>
</evidence>
<evidence type="ECO:0000313" key="2">
    <source>
        <dbReference type="Proteomes" id="UP000603904"/>
    </source>
</evidence>
<accession>A0ABQ4G4B9</accession>
<sequence length="645" mass="69387">MGEFVGLNPDGARRLCATMGDVLGRVPGLKKALADGIAEAGTDYPSTARGAEVLDRSGSFLTDSRRDLTWRIQTITSVPGNTRVGEDFRTATFVFQGPDQARDAGAEAGRRLKEAYEAYQKDGTRQSWETVMAALEAATATGDPEYAAGFLNGATPAAVRGVFFAWIDGNTDPQSLGLKPDDLERFKTEMGPLIQAFASADAAGLATATHKFLVEHGSPDLISALLAAAPQSTSFVVDAGQYLLWAATTTGGRSGGNWRLRWFLQGVAENPDALQQLLAKDPQNAELLLRPDVSGDHVTPEVHALLVKALENALAPGAGPEARRRAAFYNVTKVYADRAGWGMLGDDPELKAVFVTALQRELDDPATGKTSFQEVAKIFSHSGKPPSILKDEQVNHIFTDHLKAYLPEISRLQAWRHDPKLSGMDPGAGWDAALSEDDLANLFAGVFQRRESVDAVMDAFRGYLSTVDVGGGNLDDPKDREKFTLAMAQAAGLGGLMVSAVHELDMNAEAQRRLTVEMMILPIDLTIGRLGKLVPGEVTSTMWKNLLEDALKWPVTGRLAKDLDSDDGFFASLPLVGGLFRHGNENGEASDLAKALADEQLARYKQRLADAGKPPLSAADEVLLLNAIQGFYFEPVLDALKKRGG</sequence>
<comment type="caution">
    <text evidence="1">The sequence shown here is derived from an EMBL/GenBank/DDBJ whole genome shotgun (WGS) entry which is preliminary data.</text>
</comment>
<proteinExistence type="predicted"/>
<organism evidence="1 2">
    <name type="scientific">Microbispora corallina</name>
    <dbReference type="NCBI Taxonomy" id="83302"/>
    <lineage>
        <taxon>Bacteria</taxon>
        <taxon>Bacillati</taxon>
        <taxon>Actinomycetota</taxon>
        <taxon>Actinomycetes</taxon>
        <taxon>Streptosporangiales</taxon>
        <taxon>Streptosporangiaceae</taxon>
        <taxon>Microbispora</taxon>
    </lineage>
</organism>
<dbReference type="Proteomes" id="UP000603904">
    <property type="component" value="Unassembled WGS sequence"/>
</dbReference>
<gene>
    <name evidence="1" type="ORF">Mco01_49120</name>
</gene>
<reference evidence="1 2" key="1">
    <citation type="submission" date="2021-01" db="EMBL/GenBank/DDBJ databases">
        <title>Whole genome shotgun sequence of Microbispora corallina NBRC 16416.</title>
        <authorList>
            <person name="Komaki H."/>
            <person name="Tamura T."/>
        </authorList>
    </citation>
    <scope>NUCLEOTIDE SEQUENCE [LARGE SCALE GENOMIC DNA]</scope>
    <source>
        <strain evidence="1 2">NBRC 16416</strain>
    </source>
</reference>
<dbReference type="EMBL" id="BOOC01000027">
    <property type="protein sequence ID" value="GIH41912.1"/>
    <property type="molecule type" value="Genomic_DNA"/>
</dbReference>
<dbReference type="RefSeq" id="WP_204059220.1">
    <property type="nucleotide sequence ID" value="NZ_BAAAGP010000042.1"/>
</dbReference>
<name>A0ABQ4G4B9_9ACTN</name>
<protein>
    <submittedName>
        <fullName evidence="1">Uncharacterized protein</fullName>
    </submittedName>
</protein>